<comment type="caution">
    <text evidence="5">The sequence shown here is derived from an EMBL/GenBank/DDBJ whole genome shotgun (WGS) entry which is preliminary data.</text>
</comment>
<feature type="transmembrane region" description="Helical" evidence="3">
    <location>
        <begin position="40"/>
        <end position="61"/>
    </location>
</feature>
<dbReference type="CDD" id="cd07199">
    <property type="entry name" value="Pat17_PNPLA8_PNPLA9_like"/>
    <property type="match status" value="1"/>
</dbReference>
<organism evidence="5 6">
    <name type="scientific">Candidatus Gottesmanbacteria bacterium RIFCSPHIGHO2_02_FULL_39_11</name>
    <dbReference type="NCBI Taxonomy" id="1798382"/>
    <lineage>
        <taxon>Bacteria</taxon>
        <taxon>Candidatus Gottesmaniibacteriota</taxon>
    </lineage>
</organism>
<dbReference type="PROSITE" id="PS51635">
    <property type="entry name" value="PNPLA"/>
    <property type="match status" value="1"/>
</dbReference>
<keyword evidence="3" id="KW-0472">Membrane</keyword>
<feature type="short sequence motif" description="GXSXG" evidence="2">
    <location>
        <begin position="46"/>
        <end position="50"/>
    </location>
</feature>
<dbReference type="EMBL" id="MFJL01000024">
    <property type="protein sequence ID" value="OGG15481.1"/>
    <property type="molecule type" value="Genomic_DNA"/>
</dbReference>
<sequence>MDKDGEKFILSLDGGGVRGIIQLLALEKLEKTTNRLTRDIFSFVGGTSVGAIITTGIVAGLKASEILDLFRKNSEELFKTNIFSPFKRLFLGYLYSSNKLHNLLRQNLGEKAAWNLNNSPIDLMITAKRLKDGKPFYFVKDNKFNTCKCGNLRLIDCATASAAAPTYFSPWQIKHLGKMVDGGVGVTGNPVYQACVEAFYYSNSYQVDKTTIVSLGTGRYPERGSPGWLFSWLEWVLYELLSSPGEEQTELVQRHFSRATFYRLDPQLTTDIHLDDFRKIDVLIELGKKFVKDIDWENILAGKDTIFKIQPNKTSWYKYKWHTSKADHPEFKH</sequence>
<dbReference type="InterPro" id="IPR047156">
    <property type="entry name" value="Teg/CotR/CapV-like"/>
</dbReference>
<dbReference type="PANTHER" id="PTHR24138:SF12">
    <property type="entry name" value="PATATIN FAMILY PROTEIN"/>
    <property type="match status" value="1"/>
</dbReference>
<protein>
    <recommendedName>
        <fullName evidence="4">PNPLA domain-containing protein</fullName>
    </recommendedName>
</protein>
<dbReference type="STRING" id="1798382.A3D77_06550"/>
<dbReference type="InterPro" id="IPR016035">
    <property type="entry name" value="Acyl_Trfase/lysoPLipase"/>
</dbReference>
<dbReference type="InterPro" id="IPR002641">
    <property type="entry name" value="PNPLA_dom"/>
</dbReference>
<dbReference type="Proteomes" id="UP000176923">
    <property type="component" value="Unassembled WGS sequence"/>
</dbReference>
<dbReference type="SUPFAM" id="SSF52151">
    <property type="entry name" value="FabD/lysophospholipase-like"/>
    <property type="match status" value="1"/>
</dbReference>
<feature type="active site" description="Proton acceptor" evidence="2">
    <location>
        <position position="181"/>
    </location>
</feature>
<dbReference type="GO" id="GO:0016787">
    <property type="term" value="F:hydrolase activity"/>
    <property type="evidence" value="ECO:0007669"/>
    <property type="project" value="UniProtKB-UniRule"/>
</dbReference>
<evidence type="ECO:0000256" key="3">
    <source>
        <dbReference type="SAM" id="Phobius"/>
    </source>
</evidence>
<keyword evidence="1 2" id="KW-0443">Lipid metabolism</keyword>
<feature type="short sequence motif" description="DGA/G" evidence="2">
    <location>
        <begin position="181"/>
        <end position="183"/>
    </location>
</feature>
<reference evidence="5 6" key="1">
    <citation type="journal article" date="2016" name="Nat. Commun.">
        <title>Thousands of microbial genomes shed light on interconnected biogeochemical processes in an aquifer system.</title>
        <authorList>
            <person name="Anantharaman K."/>
            <person name="Brown C.T."/>
            <person name="Hug L.A."/>
            <person name="Sharon I."/>
            <person name="Castelle C.J."/>
            <person name="Probst A.J."/>
            <person name="Thomas B.C."/>
            <person name="Singh A."/>
            <person name="Wilkins M.J."/>
            <person name="Karaoz U."/>
            <person name="Brodie E.L."/>
            <person name="Williams K.H."/>
            <person name="Hubbard S.S."/>
            <person name="Banfield J.F."/>
        </authorList>
    </citation>
    <scope>NUCLEOTIDE SEQUENCE [LARGE SCALE GENOMIC DNA]</scope>
</reference>
<feature type="short sequence motif" description="GXGXXG" evidence="2">
    <location>
        <begin position="14"/>
        <end position="19"/>
    </location>
</feature>
<evidence type="ECO:0000313" key="6">
    <source>
        <dbReference type="Proteomes" id="UP000176923"/>
    </source>
</evidence>
<feature type="domain" description="PNPLA" evidence="4">
    <location>
        <begin position="10"/>
        <end position="195"/>
    </location>
</feature>
<name>A0A1F5ZST4_9BACT</name>
<dbReference type="GO" id="GO:0016042">
    <property type="term" value="P:lipid catabolic process"/>
    <property type="evidence" value="ECO:0007669"/>
    <property type="project" value="UniProtKB-UniRule"/>
</dbReference>
<gene>
    <name evidence="5" type="ORF">A3D77_06550</name>
</gene>
<evidence type="ECO:0000256" key="2">
    <source>
        <dbReference type="PROSITE-ProRule" id="PRU01161"/>
    </source>
</evidence>
<evidence type="ECO:0000259" key="4">
    <source>
        <dbReference type="PROSITE" id="PS51635"/>
    </source>
</evidence>
<evidence type="ECO:0000256" key="1">
    <source>
        <dbReference type="ARBA" id="ARBA00023098"/>
    </source>
</evidence>
<keyword evidence="2" id="KW-0378">Hydrolase</keyword>
<accession>A0A1F5ZST4</accession>
<dbReference type="AlphaFoldDB" id="A0A1F5ZST4"/>
<keyword evidence="3" id="KW-0812">Transmembrane</keyword>
<keyword evidence="2" id="KW-0442">Lipid degradation</keyword>
<dbReference type="Gene3D" id="3.40.1090.10">
    <property type="entry name" value="Cytosolic phospholipase A2 catalytic domain"/>
    <property type="match status" value="1"/>
</dbReference>
<feature type="active site" description="Nucleophile" evidence="2">
    <location>
        <position position="48"/>
    </location>
</feature>
<dbReference type="Pfam" id="PF01734">
    <property type="entry name" value="Patatin"/>
    <property type="match status" value="1"/>
</dbReference>
<evidence type="ECO:0000313" key="5">
    <source>
        <dbReference type="EMBL" id="OGG15481.1"/>
    </source>
</evidence>
<proteinExistence type="predicted"/>
<keyword evidence="3" id="KW-1133">Transmembrane helix</keyword>
<dbReference type="PANTHER" id="PTHR24138">
    <property type="entry name" value="INTRACELLLAR PHOSPHOLIPASE A FAMILY"/>
    <property type="match status" value="1"/>
</dbReference>